<dbReference type="InterPro" id="IPR018117">
    <property type="entry name" value="C5_DNA_meth_AS"/>
</dbReference>
<evidence type="ECO:0000256" key="3">
    <source>
        <dbReference type="ARBA" id="ARBA00022691"/>
    </source>
</evidence>
<dbReference type="InterPro" id="IPR029063">
    <property type="entry name" value="SAM-dependent_MTases_sf"/>
</dbReference>
<keyword evidence="4" id="KW-0680">Restriction system</keyword>
<keyword evidence="1 6" id="KW-0489">Methyltransferase</keyword>
<dbReference type="PANTHER" id="PTHR10629">
    <property type="entry name" value="CYTOSINE-SPECIFIC METHYLTRANSFERASE"/>
    <property type="match status" value="1"/>
</dbReference>
<reference evidence="9 10" key="1">
    <citation type="submission" date="2018-09" db="EMBL/GenBank/DDBJ databases">
        <authorList>
            <consortium name="Pathogen Informatics"/>
        </authorList>
    </citation>
    <scope>NUCLEOTIDE SEQUENCE [LARGE SCALE GENOMIC DNA]</scope>
    <source>
        <strain evidence="9 10">OH-22767</strain>
    </source>
</reference>
<dbReference type="OrthoDB" id="32195at2"/>
<dbReference type="GO" id="GO:0003677">
    <property type="term" value="F:DNA binding"/>
    <property type="evidence" value="ECO:0007669"/>
    <property type="project" value="TreeGrafter"/>
</dbReference>
<dbReference type="GO" id="GO:0032259">
    <property type="term" value="P:methylation"/>
    <property type="evidence" value="ECO:0007669"/>
    <property type="project" value="UniProtKB-KW"/>
</dbReference>
<gene>
    <name evidence="9" type="primary">bspRIM_1</name>
    <name evidence="9" type="ORF">SAMEA104719789_01345</name>
</gene>
<dbReference type="PROSITE" id="PS51679">
    <property type="entry name" value="SAM_MT_C5"/>
    <property type="match status" value="1"/>
</dbReference>
<dbReference type="NCBIfam" id="TIGR00675">
    <property type="entry name" value="dcm"/>
    <property type="match status" value="1"/>
</dbReference>
<evidence type="ECO:0000313" key="10">
    <source>
        <dbReference type="Proteomes" id="UP000262142"/>
    </source>
</evidence>
<dbReference type="PROSITE" id="PS00094">
    <property type="entry name" value="C5_MTASE_1"/>
    <property type="match status" value="1"/>
</dbReference>
<dbReference type="Proteomes" id="UP000262142">
    <property type="component" value="Unassembled WGS sequence"/>
</dbReference>
<feature type="active site" evidence="6">
    <location>
        <position position="152"/>
    </location>
</feature>
<dbReference type="GO" id="GO:0009307">
    <property type="term" value="P:DNA restriction-modification system"/>
    <property type="evidence" value="ECO:0007669"/>
    <property type="project" value="UniProtKB-KW"/>
</dbReference>
<name>A0A383U126_9FLAO</name>
<dbReference type="InterPro" id="IPR050390">
    <property type="entry name" value="C5-Methyltransferase"/>
</dbReference>
<dbReference type="PANTHER" id="PTHR10629:SF52">
    <property type="entry name" value="DNA (CYTOSINE-5)-METHYLTRANSFERASE 1"/>
    <property type="match status" value="1"/>
</dbReference>
<dbReference type="EMBL" id="UNSC01000006">
    <property type="protein sequence ID" value="SZD73535.1"/>
    <property type="molecule type" value="Genomic_DNA"/>
</dbReference>
<keyword evidence="2 6" id="KW-0808">Transferase</keyword>
<evidence type="ECO:0000256" key="7">
    <source>
        <dbReference type="RuleBase" id="RU000416"/>
    </source>
</evidence>
<evidence type="ECO:0000256" key="1">
    <source>
        <dbReference type="ARBA" id="ARBA00022603"/>
    </source>
</evidence>
<proteinExistence type="inferred from homology"/>
<evidence type="ECO:0000256" key="5">
    <source>
        <dbReference type="ARBA" id="ARBA00047422"/>
    </source>
</evidence>
<dbReference type="Gene3D" id="3.90.120.10">
    <property type="entry name" value="DNA Methylase, subunit A, domain 2"/>
    <property type="match status" value="1"/>
</dbReference>
<evidence type="ECO:0000256" key="8">
    <source>
        <dbReference type="RuleBase" id="RU000417"/>
    </source>
</evidence>
<keyword evidence="3 6" id="KW-0949">S-adenosyl-L-methionine</keyword>
<dbReference type="Gene3D" id="3.40.50.150">
    <property type="entry name" value="Vaccinia Virus protein VP39"/>
    <property type="match status" value="1"/>
</dbReference>
<comment type="similarity">
    <text evidence="6 7">Belongs to the class I-like SAM-binding methyltransferase superfamily. C5-methyltransferase family.</text>
</comment>
<dbReference type="InterPro" id="IPR031303">
    <property type="entry name" value="C5_meth_CS"/>
</dbReference>
<protein>
    <recommendedName>
        <fullName evidence="8">Cytosine-specific methyltransferase</fullName>
        <ecNumber evidence="8">2.1.1.37</ecNumber>
    </recommendedName>
</protein>
<comment type="catalytic activity">
    <reaction evidence="5 8">
        <text>a 2'-deoxycytidine in DNA + S-adenosyl-L-methionine = a 5-methyl-2'-deoxycytidine in DNA + S-adenosyl-L-homocysteine + H(+)</text>
        <dbReference type="Rhea" id="RHEA:13681"/>
        <dbReference type="Rhea" id="RHEA-COMP:11369"/>
        <dbReference type="Rhea" id="RHEA-COMP:11370"/>
        <dbReference type="ChEBI" id="CHEBI:15378"/>
        <dbReference type="ChEBI" id="CHEBI:57856"/>
        <dbReference type="ChEBI" id="CHEBI:59789"/>
        <dbReference type="ChEBI" id="CHEBI:85452"/>
        <dbReference type="ChEBI" id="CHEBI:85454"/>
        <dbReference type="EC" id="2.1.1.37"/>
    </reaction>
</comment>
<evidence type="ECO:0000256" key="4">
    <source>
        <dbReference type="ARBA" id="ARBA00022747"/>
    </source>
</evidence>
<dbReference type="GO" id="GO:0044027">
    <property type="term" value="P:negative regulation of gene expression via chromosomal CpG island methylation"/>
    <property type="evidence" value="ECO:0007669"/>
    <property type="project" value="TreeGrafter"/>
</dbReference>
<evidence type="ECO:0000256" key="2">
    <source>
        <dbReference type="ARBA" id="ARBA00022679"/>
    </source>
</evidence>
<keyword evidence="10" id="KW-1185">Reference proteome</keyword>
<dbReference type="EC" id="2.1.1.37" evidence="8"/>
<dbReference type="RefSeq" id="WP_119059577.1">
    <property type="nucleotide sequence ID" value="NZ_UNSC01000006.1"/>
</dbReference>
<dbReference type="InterPro" id="IPR001525">
    <property type="entry name" value="C5_MeTfrase"/>
</dbReference>
<accession>A0A383U126</accession>
<dbReference type="Pfam" id="PF00145">
    <property type="entry name" value="DNA_methylase"/>
    <property type="match status" value="1"/>
</dbReference>
<dbReference type="SUPFAM" id="SSF53335">
    <property type="entry name" value="S-adenosyl-L-methionine-dependent methyltransferases"/>
    <property type="match status" value="1"/>
</dbReference>
<organism evidence="9 10">
    <name type="scientific">Candidatus Ornithobacterium hominis</name>
    <dbReference type="NCBI Taxonomy" id="2497989"/>
    <lineage>
        <taxon>Bacteria</taxon>
        <taxon>Pseudomonadati</taxon>
        <taxon>Bacteroidota</taxon>
        <taxon>Flavobacteriia</taxon>
        <taxon>Flavobacteriales</taxon>
        <taxon>Weeksellaceae</taxon>
        <taxon>Ornithobacterium</taxon>
    </lineage>
</organism>
<evidence type="ECO:0000256" key="6">
    <source>
        <dbReference type="PROSITE-ProRule" id="PRU01016"/>
    </source>
</evidence>
<dbReference type="GO" id="GO:0003886">
    <property type="term" value="F:DNA (cytosine-5-)-methyltransferase activity"/>
    <property type="evidence" value="ECO:0007669"/>
    <property type="project" value="UniProtKB-EC"/>
</dbReference>
<dbReference type="AlphaFoldDB" id="A0A383U126"/>
<dbReference type="PRINTS" id="PR00105">
    <property type="entry name" value="C5METTRFRASE"/>
</dbReference>
<dbReference type="PROSITE" id="PS00095">
    <property type="entry name" value="C5_MTASE_2"/>
    <property type="match status" value="1"/>
</dbReference>
<evidence type="ECO:0000313" key="9">
    <source>
        <dbReference type="EMBL" id="SZD73535.1"/>
    </source>
</evidence>
<sequence>MRTLTKDIENTNVVEEPQLAVKFYPKKKESTEKDKSTLNMLSLFSGCGGMDLGFEGQFSVLKSSVNEILSPNFIEKELENNFVELKKTRFKTIFANDILKDARNAWVHHFAKRGHNAENFQTDSIVDLVKLHQGGTNVFPKDIDIVTGGFPCQDFSVAGKRKGFNSHKNHKGQLNTKTCATEETRGKLYMWMKQVIEITQPKIFVAENVKGLVNLSNVKDIIQSDFSSIGDNGYLVLNPRVLHSADYGVPQSRERVFFIGIKKSALKKSALEQLQQDVISDKYNPYPKPTHAYTTDGEDLKRHVDLKELFANLEEPEKSKDLSQMFYSKAKFMGKHCQGQTEIKPDGIAPTIRAEHHGNIEFRRLSKKNGRVISEELSKGLKERRLTPRECALIQTFPPDYEFVIPNKQGRKGSYLVSPSKAYRVIGNAVPPLLAYNLATRIEEVWDLYFKK</sequence>